<reference evidence="1 2" key="1">
    <citation type="submission" date="2015-09" db="EMBL/GenBank/DDBJ databases">
        <title>Trachymyrmex zeteki WGS genome.</title>
        <authorList>
            <person name="Nygaard S."/>
            <person name="Hu H."/>
            <person name="Boomsma J."/>
            <person name="Zhang G."/>
        </authorList>
    </citation>
    <scope>NUCLEOTIDE SEQUENCE [LARGE SCALE GENOMIC DNA]</scope>
    <source>
        <strain evidence="1">Tzet28-1</strain>
        <tissue evidence="1">Whole body</tissue>
    </source>
</reference>
<proteinExistence type="predicted"/>
<name>A0A151WWJ1_9HYME</name>
<evidence type="ECO:0000313" key="1">
    <source>
        <dbReference type="EMBL" id="KYQ52309.1"/>
    </source>
</evidence>
<accession>A0A151WWJ1</accession>
<dbReference type="AlphaFoldDB" id="A0A151WWJ1"/>
<protein>
    <submittedName>
        <fullName evidence="1">Uncharacterized protein</fullName>
    </submittedName>
</protein>
<keyword evidence="2" id="KW-1185">Reference proteome</keyword>
<gene>
    <name evidence="1" type="ORF">ALC60_08575</name>
</gene>
<sequence>MNARTTSGDTSGTQELNCSVDFDCIWKAVSSGGSSGDILTTRFDARRKENFREQTLPACNISCARRTVPKNRKRHDVLIVASTYARDTRHRRKY</sequence>
<dbReference type="Proteomes" id="UP000075809">
    <property type="component" value="Unassembled WGS sequence"/>
</dbReference>
<evidence type="ECO:0000313" key="2">
    <source>
        <dbReference type="Proteomes" id="UP000075809"/>
    </source>
</evidence>
<organism evidence="1 2">
    <name type="scientific">Mycetomoellerius zeteki</name>
    <dbReference type="NCBI Taxonomy" id="64791"/>
    <lineage>
        <taxon>Eukaryota</taxon>
        <taxon>Metazoa</taxon>
        <taxon>Ecdysozoa</taxon>
        <taxon>Arthropoda</taxon>
        <taxon>Hexapoda</taxon>
        <taxon>Insecta</taxon>
        <taxon>Pterygota</taxon>
        <taxon>Neoptera</taxon>
        <taxon>Endopterygota</taxon>
        <taxon>Hymenoptera</taxon>
        <taxon>Apocrita</taxon>
        <taxon>Aculeata</taxon>
        <taxon>Formicoidea</taxon>
        <taxon>Formicidae</taxon>
        <taxon>Myrmicinae</taxon>
        <taxon>Mycetomoellerius</taxon>
    </lineage>
</organism>
<dbReference type="EMBL" id="KQ982686">
    <property type="protein sequence ID" value="KYQ52309.1"/>
    <property type="molecule type" value="Genomic_DNA"/>
</dbReference>